<accession>B3MYS2</accession>
<feature type="compositionally biased region" description="Polar residues" evidence="2">
    <location>
        <begin position="119"/>
        <end position="128"/>
    </location>
</feature>
<evidence type="ECO:0000313" key="4">
    <source>
        <dbReference type="Proteomes" id="UP000007801"/>
    </source>
</evidence>
<dbReference type="OMA" id="VTQRQME"/>
<feature type="compositionally biased region" description="Low complexity" evidence="2">
    <location>
        <begin position="50"/>
        <end position="65"/>
    </location>
</feature>
<dbReference type="GO" id="GO:0005680">
    <property type="term" value="C:anaphase-promoting complex"/>
    <property type="evidence" value="ECO:0007669"/>
    <property type="project" value="InterPro"/>
</dbReference>
<dbReference type="eggNOG" id="ENOG502T6TM">
    <property type="taxonomic scope" value="Eukaryota"/>
</dbReference>
<dbReference type="OrthoDB" id="7871490at2759"/>
<dbReference type="KEGG" id="dan:6504867"/>
<feature type="compositionally biased region" description="Polar residues" evidence="2">
    <location>
        <begin position="91"/>
        <end position="110"/>
    </location>
</feature>
<reference evidence="3 4" key="1">
    <citation type="journal article" date="2007" name="Nature">
        <title>Evolution of genes and genomes on the Drosophila phylogeny.</title>
        <authorList>
            <consortium name="Drosophila 12 Genomes Consortium"/>
            <person name="Clark A.G."/>
            <person name="Eisen M.B."/>
            <person name="Smith D.R."/>
            <person name="Bergman C.M."/>
            <person name="Oliver B."/>
            <person name="Markow T.A."/>
            <person name="Kaufman T.C."/>
            <person name="Kellis M."/>
            <person name="Gelbart W."/>
            <person name="Iyer V.N."/>
            <person name="Pollard D.A."/>
            <person name="Sackton T.B."/>
            <person name="Larracuente A.M."/>
            <person name="Singh N.D."/>
            <person name="Abad J.P."/>
            <person name="Abt D.N."/>
            <person name="Adryan B."/>
            <person name="Aguade M."/>
            <person name="Akashi H."/>
            <person name="Anderson W.W."/>
            <person name="Aquadro C.F."/>
            <person name="Ardell D.H."/>
            <person name="Arguello R."/>
            <person name="Artieri C.G."/>
            <person name="Barbash D.A."/>
            <person name="Barker D."/>
            <person name="Barsanti P."/>
            <person name="Batterham P."/>
            <person name="Batzoglou S."/>
            <person name="Begun D."/>
            <person name="Bhutkar A."/>
            <person name="Blanco E."/>
            <person name="Bosak S.A."/>
            <person name="Bradley R.K."/>
            <person name="Brand A.D."/>
            <person name="Brent M.R."/>
            <person name="Brooks A.N."/>
            <person name="Brown R.H."/>
            <person name="Butlin R.K."/>
            <person name="Caggese C."/>
            <person name="Calvi B.R."/>
            <person name="Bernardo de Carvalho A."/>
            <person name="Caspi A."/>
            <person name="Castrezana S."/>
            <person name="Celniker S.E."/>
            <person name="Chang J.L."/>
            <person name="Chapple C."/>
            <person name="Chatterji S."/>
            <person name="Chinwalla A."/>
            <person name="Civetta A."/>
            <person name="Clifton S.W."/>
            <person name="Comeron J.M."/>
            <person name="Costello J.C."/>
            <person name="Coyne J.A."/>
            <person name="Daub J."/>
            <person name="David R.G."/>
            <person name="Delcher A.L."/>
            <person name="Delehaunty K."/>
            <person name="Do C.B."/>
            <person name="Ebling H."/>
            <person name="Edwards K."/>
            <person name="Eickbush T."/>
            <person name="Evans J.D."/>
            <person name="Filipski A."/>
            <person name="Findeiss S."/>
            <person name="Freyhult E."/>
            <person name="Fulton L."/>
            <person name="Fulton R."/>
            <person name="Garcia A.C."/>
            <person name="Gardiner A."/>
            <person name="Garfield D.A."/>
            <person name="Garvin B.E."/>
            <person name="Gibson G."/>
            <person name="Gilbert D."/>
            <person name="Gnerre S."/>
            <person name="Godfrey J."/>
            <person name="Good R."/>
            <person name="Gotea V."/>
            <person name="Gravely B."/>
            <person name="Greenberg A.J."/>
            <person name="Griffiths-Jones S."/>
            <person name="Gross S."/>
            <person name="Guigo R."/>
            <person name="Gustafson E.A."/>
            <person name="Haerty W."/>
            <person name="Hahn M.W."/>
            <person name="Halligan D.L."/>
            <person name="Halpern A.L."/>
            <person name="Halter G.M."/>
            <person name="Han M.V."/>
            <person name="Heger A."/>
            <person name="Hillier L."/>
            <person name="Hinrichs A.S."/>
            <person name="Holmes I."/>
            <person name="Hoskins R.A."/>
            <person name="Hubisz M.J."/>
            <person name="Hultmark D."/>
            <person name="Huntley M.A."/>
            <person name="Jaffe D.B."/>
            <person name="Jagadeeshan S."/>
            <person name="Jeck W.R."/>
            <person name="Johnson J."/>
            <person name="Jones C.D."/>
            <person name="Jordan W.C."/>
            <person name="Karpen G.H."/>
            <person name="Kataoka E."/>
            <person name="Keightley P.D."/>
            <person name="Kheradpour P."/>
            <person name="Kirkness E.F."/>
            <person name="Koerich L.B."/>
            <person name="Kristiansen K."/>
            <person name="Kudrna D."/>
            <person name="Kulathinal R.J."/>
            <person name="Kumar S."/>
            <person name="Kwok R."/>
            <person name="Lander E."/>
            <person name="Langley C.H."/>
            <person name="Lapoint R."/>
            <person name="Lazzaro B.P."/>
            <person name="Lee S.J."/>
            <person name="Levesque L."/>
            <person name="Li R."/>
            <person name="Lin C.F."/>
            <person name="Lin M.F."/>
            <person name="Lindblad-Toh K."/>
            <person name="Llopart A."/>
            <person name="Long M."/>
            <person name="Low L."/>
            <person name="Lozovsky E."/>
            <person name="Lu J."/>
            <person name="Luo M."/>
            <person name="Machado C.A."/>
            <person name="Makalowski W."/>
            <person name="Marzo M."/>
            <person name="Matsuda M."/>
            <person name="Matzkin L."/>
            <person name="McAllister B."/>
            <person name="McBride C.S."/>
            <person name="McKernan B."/>
            <person name="McKernan K."/>
            <person name="Mendez-Lago M."/>
            <person name="Minx P."/>
            <person name="Mollenhauer M.U."/>
            <person name="Montooth K."/>
            <person name="Mount S.M."/>
            <person name="Mu X."/>
            <person name="Myers E."/>
            <person name="Negre B."/>
            <person name="Newfeld S."/>
            <person name="Nielsen R."/>
            <person name="Noor M.A."/>
            <person name="O'Grady P."/>
            <person name="Pachter L."/>
            <person name="Papaceit M."/>
            <person name="Parisi M.J."/>
            <person name="Parisi M."/>
            <person name="Parts L."/>
            <person name="Pedersen J.S."/>
            <person name="Pesole G."/>
            <person name="Phillippy A.M."/>
            <person name="Ponting C.P."/>
            <person name="Pop M."/>
            <person name="Porcelli D."/>
            <person name="Powell J.R."/>
            <person name="Prohaska S."/>
            <person name="Pruitt K."/>
            <person name="Puig M."/>
            <person name="Quesneville H."/>
            <person name="Ram K.R."/>
            <person name="Rand D."/>
            <person name="Rasmussen M.D."/>
            <person name="Reed L.K."/>
            <person name="Reenan R."/>
            <person name="Reily A."/>
            <person name="Remington K.A."/>
            <person name="Rieger T.T."/>
            <person name="Ritchie M.G."/>
            <person name="Robin C."/>
            <person name="Rogers Y.H."/>
            <person name="Rohde C."/>
            <person name="Rozas J."/>
            <person name="Rubenfield M.J."/>
            <person name="Ruiz A."/>
            <person name="Russo S."/>
            <person name="Salzberg S.L."/>
            <person name="Sanchez-Gracia A."/>
            <person name="Saranga D.J."/>
            <person name="Sato H."/>
            <person name="Schaeffer S.W."/>
            <person name="Schatz M.C."/>
            <person name="Schlenke T."/>
            <person name="Schwartz R."/>
            <person name="Segarra C."/>
            <person name="Singh R.S."/>
            <person name="Sirot L."/>
            <person name="Sirota M."/>
            <person name="Sisneros N.B."/>
            <person name="Smith C.D."/>
            <person name="Smith T.F."/>
            <person name="Spieth J."/>
            <person name="Stage D.E."/>
            <person name="Stark A."/>
            <person name="Stephan W."/>
            <person name="Strausberg R.L."/>
            <person name="Strempel S."/>
            <person name="Sturgill D."/>
            <person name="Sutton G."/>
            <person name="Sutton G.G."/>
            <person name="Tao W."/>
            <person name="Teichmann S."/>
            <person name="Tobari Y.N."/>
            <person name="Tomimura Y."/>
            <person name="Tsolas J.M."/>
            <person name="Valente V.L."/>
            <person name="Venter E."/>
            <person name="Venter J.C."/>
            <person name="Vicario S."/>
            <person name="Vieira F.G."/>
            <person name="Vilella A.J."/>
            <person name="Villasante A."/>
            <person name="Walenz B."/>
            <person name="Wang J."/>
            <person name="Wasserman M."/>
            <person name="Watts T."/>
            <person name="Wilson D."/>
            <person name="Wilson R.K."/>
            <person name="Wing R.A."/>
            <person name="Wolfner M.F."/>
            <person name="Wong A."/>
            <person name="Wong G.K."/>
            <person name="Wu C.I."/>
            <person name="Wu G."/>
            <person name="Yamamoto D."/>
            <person name="Yang H.P."/>
            <person name="Yang S.P."/>
            <person name="Yorke J.A."/>
            <person name="Yoshida K."/>
            <person name="Zdobnov E."/>
            <person name="Zhang P."/>
            <person name="Zhang Y."/>
            <person name="Zimin A.V."/>
            <person name="Baldwin J."/>
            <person name="Abdouelleil A."/>
            <person name="Abdulkadir J."/>
            <person name="Abebe A."/>
            <person name="Abera B."/>
            <person name="Abreu J."/>
            <person name="Acer S.C."/>
            <person name="Aftuck L."/>
            <person name="Alexander A."/>
            <person name="An P."/>
            <person name="Anderson E."/>
            <person name="Anderson S."/>
            <person name="Arachi H."/>
            <person name="Azer M."/>
            <person name="Bachantsang P."/>
            <person name="Barry A."/>
            <person name="Bayul T."/>
            <person name="Berlin A."/>
            <person name="Bessette D."/>
            <person name="Bloom T."/>
            <person name="Blye J."/>
            <person name="Boguslavskiy L."/>
            <person name="Bonnet C."/>
            <person name="Boukhgalter B."/>
            <person name="Bourzgui I."/>
            <person name="Brown A."/>
            <person name="Cahill P."/>
            <person name="Channer S."/>
            <person name="Cheshatsang Y."/>
            <person name="Chuda L."/>
            <person name="Citroen M."/>
            <person name="Collymore A."/>
            <person name="Cooke P."/>
            <person name="Costello M."/>
            <person name="D'Aco K."/>
            <person name="Daza R."/>
            <person name="De Haan G."/>
            <person name="DeGray S."/>
            <person name="DeMaso C."/>
            <person name="Dhargay N."/>
            <person name="Dooley K."/>
            <person name="Dooley E."/>
            <person name="Doricent M."/>
            <person name="Dorje P."/>
            <person name="Dorjee K."/>
            <person name="Dupes A."/>
            <person name="Elong R."/>
            <person name="Falk J."/>
            <person name="Farina A."/>
            <person name="Faro S."/>
            <person name="Ferguson D."/>
            <person name="Fisher S."/>
            <person name="Foley C.D."/>
            <person name="Franke A."/>
            <person name="Friedrich D."/>
            <person name="Gadbois L."/>
            <person name="Gearin G."/>
            <person name="Gearin C.R."/>
            <person name="Giannoukos G."/>
            <person name="Goode T."/>
            <person name="Graham J."/>
            <person name="Grandbois E."/>
            <person name="Grewal S."/>
            <person name="Gyaltsen K."/>
            <person name="Hafez N."/>
            <person name="Hagos B."/>
            <person name="Hall J."/>
            <person name="Henson C."/>
            <person name="Hollinger A."/>
            <person name="Honan T."/>
            <person name="Huard M.D."/>
            <person name="Hughes L."/>
            <person name="Hurhula B."/>
            <person name="Husby M.E."/>
            <person name="Kamat A."/>
            <person name="Kanga B."/>
            <person name="Kashin S."/>
            <person name="Khazanovich D."/>
            <person name="Kisner P."/>
            <person name="Lance K."/>
            <person name="Lara M."/>
            <person name="Lee W."/>
            <person name="Lennon N."/>
            <person name="Letendre F."/>
            <person name="LeVine R."/>
            <person name="Lipovsky A."/>
            <person name="Liu X."/>
            <person name="Liu J."/>
            <person name="Liu S."/>
            <person name="Lokyitsang T."/>
            <person name="Lokyitsang Y."/>
            <person name="Lubonja R."/>
            <person name="Lui A."/>
            <person name="MacDonald P."/>
            <person name="Magnisalis V."/>
            <person name="Maru K."/>
            <person name="Matthews C."/>
            <person name="McCusker W."/>
            <person name="McDonough S."/>
            <person name="Mehta T."/>
            <person name="Meldrim J."/>
            <person name="Meneus L."/>
            <person name="Mihai O."/>
            <person name="Mihalev A."/>
            <person name="Mihova T."/>
            <person name="Mittelman R."/>
            <person name="Mlenga V."/>
            <person name="Montmayeur A."/>
            <person name="Mulrain L."/>
            <person name="Navidi A."/>
            <person name="Naylor J."/>
            <person name="Negash T."/>
            <person name="Nguyen T."/>
            <person name="Nguyen N."/>
            <person name="Nicol R."/>
            <person name="Norbu C."/>
            <person name="Norbu N."/>
            <person name="Novod N."/>
            <person name="O'Neill B."/>
            <person name="Osman S."/>
            <person name="Markiewicz E."/>
            <person name="Oyono O.L."/>
            <person name="Patti C."/>
            <person name="Phunkhang P."/>
            <person name="Pierre F."/>
            <person name="Priest M."/>
            <person name="Raghuraman S."/>
            <person name="Rege F."/>
            <person name="Reyes R."/>
            <person name="Rise C."/>
            <person name="Rogov P."/>
            <person name="Ross K."/>
            <person name="Ryan E."/>
            <person name="Settipalli S."/>
            <person name="Shea T."/>
            <person name="Sherpa N."/>
            <person name="Shi L."/>
            <person name="Shih D."/>
            <person name="Sparrow T."/>
            <person name="Spaulding J."/>
            <person name="Stalker J."/>
            <person name="Stange-Thomann N."/>
            <person name="Stavropoulos S."/>
            <person name="Stone C."/>
            <person name="Strader C."/>
            <person name="Tesfaye S."/>
            <person name="Thomson T."/>
            <person name="Thoulutsang Y."/>
            <person name="Thoulutsang D."/>
            <person name="Topham K."/>
            <person name="Topping I."/>
            <person name="Tsamla T."/>
            <person name="Vassiliev H."/>
            <person name="Vo A."/>
            <person name="Wangchuk T."/>
            <person name="Wangdi T."/>
            <person name="Weiand M."/>
            <person name="Wilkinson J."/>
            <person name="Wilson A."/>
            <person name="Yadav S."/>
            <person name="Young G."/>
            <person name="Yu Q."/>
            <person name="Zembek L."/>
            <person name="Zhong D."/>
            <person name="Zimmer A."/>
            <person name="Zwirko Z."/>
            <person name="Jaffe D.B."/>
            <person name="Alvarez P."/>
            <person name="Brockman W."/>
            <person name="Butler J."/>
            <person name="Chin C."/>
            <person name="Gnerre S."/>
            <person name="Grabherr M."/>
            <person name="Kleber M."/>
            <person name="Mauceli E."/>
            <person name="MacCallum I."/>
        </authorList>
    </citation>
    <scope>NUCLEOTIDE SEQUENCE [LARGE SCALE GENOMIC DNA]</scope>
    <source>
        <strain evidence="4">Tucson 14024-0371.13</strain>
    </source>
</reference>
<dbReference type="STRING" id="7217.B3MYS2"/>
<dbReference type="GeneID" id="6504867"/>
<feature type="compositionally biased region" description="Acidic residues" evidence="2">
    <location>
        <begin position="165"/>
        <end position="194"/>
    </location>
</feature>
<gene>
    <name evidence="3" type="primary">Dana\GF22202</name>
    <name evidence="3" type="synonym">dana_GLEANR_6181</name>
    <name evidence="3" type="ORF">GF22202</name>
</gene>
<dbReference type="Proteomes" id="UP000007801">
    <property type="component" value="Unassembled WGS sequence"/>
</dbReference>
<evidence type="ECO:0008006" key="5">
    <source>
        <dbReference type="Google" id="ProtNLM"/>
    </source>
</evidence>
<keyword evidence="1" id="KW-0833">Ubl conjugation pathway</keyword>
<evidence type="ECO:0000256" key="1">
    <source>
        <dbReference type="ARBA" id="ARBA00022786"/>
    </source>
</evidence>
<organism evidence="3 4">
    <name type="scientific">Drosophila ananassae</name>
    <name type="common">Fruit fly</name>
    <dbReference type="NCBI Taxonomy" id="7217"/>
    <lineage>
        <taxon>Eukaryota</taxon>
        <taxon>Metazoa</taxon>
        <taxon>Ecdysozoa</taxon>
        <taxon>Arthropoda</taxon>
        <taxon>Hexapoda</taxon>
        <taxon>Insecta</taxon>
        <taxon>Pterygota</taxon>
        <taxon>Neoptera</taxon>
        <taxon>Endopterygota</taxon>
        <taxon>Diptera</taxon>
        <taxon>Brachycera</taxon>
        <taxon>Muscomorpha</taxon>
        <taxon>Ephydroidea</taxon>
        <taxon>Drosophilidae</taxon>
        <taxon>Drosophila</taxon>
        <taxon>Sophophora</taxon>
    </lineage>
</organism>
<feature type="compositionally biased region" description="Gly residues" evidence="2">
    <location>
        <begin position="66"/>
        <end position="80"/>
    </location>
</feature>
<dbReference type="InterPro" id="IPR018860">
    <property type="entry name" value="APC_suCDC26"/>
</dbReference>
<name>B3MYS2_DROAN</name>
<dbReference type="HOGENOM" id="CLU_1469745_0_0_1"/>
<proteinExistence type="predicted"/>
<dbReference type="Pfam" id="PF10471">
    <property type="entry name" value="ANAPC_CDC26"/>
    <property type="match status" value="1"/>
</dbReference>
<dbReference type="AlphaFoldDB" id="B3MYS2"/>
<evidence type="ECO:0000256" key="2">
    <source>
        <dbReference type="SAM" id="MobiDB-lite"/>
    </source>
</evidence>
<dbReference type="EMBL" id="CH902632">
    <property type="protein sequence ID" value="EDV32766.1"/>
    <property type="molecule type" value="Genomic_DNA"/>
</dbReference>
<sequence length="201" mass="21070">MLKRDLQSITLKLSDLKEYEVVRQKRKNLKAQGPRPRLSMDALASDDIPSTSGTATSSCSQTCTGTGPGSSSGSGSGSGSGSISLSGSGPRSETPSSASYTNSTTPTGITQEEVFRPSSAVTGTTSGSMDDVSVAAVVDDTDTIDELSDDNWQDLNAETNTDTNDTIEEVIEEEQEVEGREEGEEEDDDEEAEEDGARGGI</sequence>
<keyword evidence="4" id="KW-1185">Reference proteome</keyword>
<dbReference type="GO" id="GO:0031145">
    <property type="term" value="P:anaphase-promoting complex-dependent catabolic process"/>
    <property type="evidence" value="ECO:0007669"/>
    <property type="project" value="InterPro"/>
</dbReference>
<protein>
    <recommendedName>
        <fullName evidence="5">Anaphase-promoting complex subunit CDC26</fullName>
    </recommendedName>
</protein>
<dbReference type="InParanoid" id="B3MYS2"/>
<dbReference type="FunCoup" id="B3MYS2">
    <property type="interactions" value="42"/>
</dbReference>
<evidence type="ECO:0000313" key="3">
    <source>
        <dbReference type="EMBL" id="EDV32766.1"/>
    </source>
</evidence>
<feature type="region of interest" description="Disordered" evidence="2">
    <location>
        <begin position="25"/>
        <end position="132"/>
    </location>
</feature>
<feature type="region of interest" description="Disordered" evidence="2">
    <location>
        <begin position="147"/>
        <end position="201"/>
    </location>
</feature>